<dbReference type="SUPFAM" id="SSF55469">
    <property type="entry name" value="FMN-dependent nitroreductase-like"/>
    <property type="match status" value="1"/>
</dbReference>
<dbReference type="Gene3D" id="3.40.109.10">
    <property type="entry name" value="NADH Oxidase"/>
    <property type="match status" value="1"/>
</dbReference>
<dbReference type="Pfam" id="PF00881">
    <property type="entry name" value="Nitroreductase"/>
    <property type="match status" value="1"/>
</dbReference>
<evidence type="ECO:0000256" key="1">
    <source>
        <dbReference type="ARBA" id="ARBA00007118"/>
    </source>
</evidence>
<feature type="domain" description="Nitroreductase" evidence="3">
    <location>
        <begin position="9"/>
        <end position="158"/>
    </location>
</feature>
<keyword evidence="2" id="KW-0560">Oxidoreductase</keyword>
<dbReference type="EMBL" id="VUNI01000008">
    <property type="protein sequence ID" value="MST74699.1"/>
    <property type="molecule type" value="Genomic_DNA"/>
</dbReference>
<gene>
    <name evidence="4" type="ORF">FYJ75_06540</name>
</gene>
<dbReference type="InterPro" id="IPR000415">
    <property type="entry name" value="Nitroreductase-like"/>
</dbReference>
<comment type="caution">
    <text evidence="4">The sequence shown here is derived from an EMBL/GenBank/DDBJ whole genome shotgun (WGS) entry which is preliminary data.</text>
</comment>
<evidence type="ECO:0000313" key="5">
    <source>
        <dbReference type="Proteomes" id="UP000474024"/>
    </source>
</evidence>
<organism evidence="4 5">
    <name type="scientific">Roseburia porci</name>
    <dbReference type="NCBI Taxonomy" id="2605790"/>
    <lineage>
        <taxon>Bacteria</taxon>
        <taxon>Bacillati</taxon>
        <taxon>Bacillota</taxon>
        <taxon>Clostridia</taxon>
        <taxon>Lachnospirales</taxon>
        <taxon>Lachnospiraceae</taxon>
        <taxon>Roseburia</taxon>
    </lineage>
</organism>
<evidence type="ECO:0000259" key="3">
    <source>
        <dbReference type="Pfam" id="PF00881"/>
    </source>
</evidence>
<accession>A0A6L5YRW9</accession>
<dbReference type="RefSeq" id="WP_154429666.1">
    <property type="nucleotide sequence ID" value="NZ_VUNI01000008.1"/>
</dbReference>
<dbReference type="PANTHER" id="PTHR43673:SF10">
    <property type="entry name" value="NADH DEHYDROGENASE_NAD(P)H NITROREDUCTASE XCC3605-RELATED"/>
    <property type="match status" value="1"/>
</dbReference>
<reference evidence="4 5" key="1">
    <citation type="submission" date="2019-08" db="EMBL/GenBank/DDBJ databases">
        <title>In-depth cultivation of the pig gut microbiome towards novel bacterial diversity and tailored functional studies.</title>
        <authorList>
            <person name="Wylensek D."/>
            <person name="Hitch T.C.A."/>
            <person name="Clavel T."/>
        </authorList>
    </citation>
    <scope>NUCLEOTIDE SEQUENCE [LARGE SCALE GENOMIC DNA]</scope>
    <source>
        <strain evidence="4 5">MUC/MUC-530-WT-4D</strain>
    </source>
</reference>
<dbReference type="PANTHER" id="PTHR43673">
    <property type="entry name" value="NAD(P)H NITROREDUCTASE YDGI-RELATED"/>
    <property type="match status" value="1"/>
</dbReference>
<dbReference type="AlphaFoldDB" id="A0A6L5YRW9"/>
<keyword evidence="5" id="KW-1185">Reference proteome</keyword>
<sequence>MELQTVFETRRSVRSYDEQKTVSKEQIKELVEAGIQAPSWKNSQTARYYCVLDDTLKEQFRKECLPEFNANSSAGAALVVTTFVANRSGFDRSGTPDNEGGNGWGYYDLGLHNENFLLKAAELGLDTLVMGIRDADKIRTMLQIPETEIIVAVIAVGYGKDHPAKPKRKQPDDILKFY</sequence>
<evidence type="ECO:0000313" key="4">
    <source>
        <dbReference type="EMBL" id="MST74699.1"/>
    </source>
</evidence>
<proteinExistence type="inferred from homology"/>
<dbReference type="InterPro" id="IPR029479">
    <property type="entry name" value="Nitroreductase"/>
</dbReference>
<name>A0A6L5YRW9_9FIRM</name>
<dbReference type="GO" id="GO:0016491">
    <property type="term" value="F:oxidoreductase activity"/>
    <property type="evidence" value="ECO:0007669"/>
    <property type="project" value="UniProtKB-KW"/>
</dbReference>
<dbReference type="Proteomes" id="UP000474024">
    <property type="component" value="Unassembled WGS sequence"/>
</dbReference>
<protein>
    <submittedName>
        <fullName evidence="4">Nitroreductase</fullName>
    </submittedName>
</protein>
<dbReference type="CDD" id="cd02062">
    <property type="entry name" value="Nitro_FMN_reductase"/>
    <property type="match status" value="1"/>
</dbReference>
<evidence type="ECO:0000256" key="2">
    <source>
        <dbReference type="ARBA" id="ARBA00023002"/>
    </source>
</evidence>
<comment type="similarity">
    <text evidence="1">Belongs to the nitroreductase family.</text>
</comment>